<keyword evidence="2 6" id="KW-0812">Transmembrane</keyword>
<dbReference type="Proteomes" id="UP000030752">
    <property type="component" value="Unassembled WGS sequence"/>
</dbReference>
<feature type="transmembrane region" description="Helical" evidence="6">
    <location>
        <begin position="117"/>
        <end position="140"/>
    </location>
</feature>
<evidence type="ECO:0000256" key="1">
    <source>
        <dbReference type="ARBA" id="ARBA00004141"/>
    </source>
</evidence>
<feature type="transmembrane region" description="Helical" evidence="6">
    <location>
        <begin position="21"/>
        <end position="39"/>
    </location>
</feature>
<dbReference type="AlphaFoldDB" id="W2S8I5"/>
<feature type="transmembrane region" description="Helical" evidence="6">
    <location>
        <begin position="160"/>
        <end position="178"/>
    </location>
</feature>
<dbReference type="PANTHER" id="PTHR37994:SF4">
    <property type="entry name" value="ER TRANSPORTER 6TM N-TERMINAL DOMAIN-CONTAINING PROTEIN-RELATED"/>
    <property type="match status" value="1"/>
</dbReference>
<feature type="transmembrane region" description="Helical" evidence="6">
    <location>
        <begin position="605"/>
        <end position="621"/>
    </location>
</feature>
<feature type="transmembrane region" description="Helical" evidence="6">
    <location>
        <begin position="651"/>
        <end position="669"/>
    </location>
</feature>
<dbReference type="VEuPathDB" id="FungiDB:HMPREF1541_09897"/>
<feature type="transmembrane region" description="Helical" evidence="6">
    <location>
        <begin position="689"/>
        <end position="713"/>
    </location>
</feature>
<reference evidence="9 10" key="1">
    <citation type="submission" date="2013-03" db="EMBL/GenBank/DDBJ databases">
        <title>The Genome Sequence of Phialophora europaea CBS 101466.</title>
        <authorList>
            <consortium name="The Broad Institute Genomics Platform"/>
            <person name="Cuomo C."/>
            <person name="de Hoog S."/>
            <person name="Gorbushina A."/>
            <person name="Walker B."/>
            <person name="Young S.K."/>
            <person name="Zeng Q."/>
            <person name="Gargeya S."/>
            <person name="Fitzgerald M."/>
            <person name="Haas B."/>
            <person name="Abouelleil A."/>
            <person name="Allen A.W."/>
            <person name="Alvarado L."/>
            <person name="Arachchi H.M."/>
            <person name="Berlin A.M."/>
            <person name="Chapman S.B."/>
            <person name="Gainer-Dewar J."/>
            <person name="Goldberg J."/>
            <person name="Griggs A."/>
            <person name="Gujja S."/>
            <person name="Hansen M."/>
            <person name="Howarth C."/>
            <person name="Imamovic A."/>
            <person name="Ireland A."/>
            <person name="Larimer J."/>
            <person name="McCowan C."/>
            <person name="Murphy C."/>
            <person name="Pearson M."/>
            <person name="Poon T.W."/>
            <person name="Priest M."/>
            <person name="Roberts A."/>
            <person name="Saif S."/>
            <person name="Shea T."/>
            <person name="Sisk P."/>
            <person name="Sykes S."/>
            <person name="Wortman J."/>
            <person name="Nusbaum C."/>
            <person name="Birren B."/>
        </authorList>
    </citation>
    <scope>NUCLEOTIDE SEQUENCE [LARGE SCALE GENOMIC DNA]</scope>
    <source>
        <strain evidence="9 10">CBS 101466</strain>
    </source>
</reference>
<feature type="transmembrane region" description="Helical" evidence="6">
    <location>
        <begin position="628"/>
        <end position="645"/>
    </location>
</feature>
<keyword evidence="3 6" id="KW-1133">Transmembrane helix</keyword>
<dbReference type="GeneID" id="19977236"/>
<evidence type="ECO:0000313" key="10">
    <source>
        <dbReference type="Proteomes" id="UP000030752"/>
    </source>
</evidence>
<keyword evidence="4 6" id="KW-0472">Membrane</keyword>
<name>W2S8I5_CYPE1</name>
<sequence length="993" mass="109010">MSYTDGSRIQSNEWSDQYTTLCYLVAIMGILSVSFLPRAKFLQMMAFSTLFICTAAALSLLMIQCCVSARQSDDAVSAPSTTGSSGTRQTPRYSASASVVAAAWMFFYIYLANVAKASRVVLLLPAIQFSIFILVTSVYAPTFPNMDTGMAYVKRLLKSFLTGFALATGVNLFIIPITSRTVLSKQLGALIVATQNGLRTHGEYVGAATAAHQDNFQNTDANVKAALLRANVQTIINLHGQVKLELPYAKREIGFGKLTPEHYTEIVGSLQHILLPVLGLSTLLDIMQLVGRRRIRRDKNFASDDVLHAARQLEGSEWDEIVSVYRPQFLQLKYALIQGLDHYAITLGLVLKPKSKQSDPEARSAPSPGENIFAKHLEDEIQKLQQSYHGTTREWSTNKGINLPTGFWGPTGNSNTKDSTNTDEMIRKAQNQHQLYLLLYMQYLTASASSAILDAVRYADELRANGTMARNRLILPGWRRIWKLIYSVIAPEDKSTSLPEPAPTGTTAGINTTFIARKDPEHLQPTNVYEHITDHMRRSYSILGSPASLFGLRAACATMSLGMLAYFRQTHVFFLQQRGFWATVMIAISLEVTAGRGLFGFVTKIAGTVVAAVVSIAIWYMSDHHAAAIVPLCYIFFALCIGFMVKNPSMIIMGMISMATVALIVGYELQERKIGYQLTVSNGQEYHHVYNLAAYRLASVCAGIGTAAFWTYFPYPITQHGALRRDTGQALYLLAEYYACVDATMRTRLNDPRQALEENIKGTPMHSLAKARKRAWDKTILILGNLDQHLQFLKFEPDFGGRFPRQAYADLVQRMDRLFTYMSIMSYSSASFAGEDGNGTATSEGANSASAATSPGKSVDPQEKDRWLHDFRAFAATRPFSHPSTTSSLCLAAASLVNAQPLPPNVHLPGAASTAGTAESGRFAEQEAREEEILSVKHIENPCYAAFAVLEVASGLVAEEVRGVVESVKELCGEVGFGVGNGAVRGLGQRMGA</sequence>
<feature type="transmembrane region" description="Helical" evidence="6">
    <location>
        <begin position="93"/>
        <end position="111"/>
    </location>
</feature>
<evidence type="ECO:0000259" key="8">
    <source>
        <dbReference type="Pfam" id="PF13515"/>
    </source>
</evidence>
<accession>W2S8I5</accession>
<evidence type="ECO:0000256" key="6">
    <source>
        <dbReference type="SAM" id="Phobius"/>
    </source>
</evidence>
<dbReference type="HOGENOM" id="CLU_001788_0_1_1"/>
<dbReference type="GO" id="GO:0016020">
    <property type="term" value="C:membrane"/>
    <property type="evidence" value="ECO:0007669"/>
    <property type="project" value="UniProtKB-SubCell"/>
</dbReference>
<dbReference type="Pfam" id="PF13515">
    <property type="entry name" value="FUSC_2"/>
    <property type="match status" value="1"/>
</dbReference>
<dbReference type="InterPro" id="IPR018823">
    <property type="entry name" value="ArAE_2_N"/>
</dbReference>
<feature type="compositionally biased region" description="Polar residues" evidence="5">
    <location>
        <begin position="839"/>
        <end position="856"/>
    </location>
</feature>
<evidence type="ECO:0000313" key="9">
    <source>
        <dbReference type="EMBL" id="ETN45021.1"/>
    </source>
</evidence>
<dbReference type="EMBL" id="KB822713">
    <property type="protein sequence ID" value="ETN45021.1"/>
    <property type="molecule type" value="Genomic_DNA"/>
</dbReference>
<evidence type="ECO:0000256" key="5">
    <source>
        <dbReference type="SAM" id="MobiDB-lite"/>
    </source>
</evidence>
<feature type="region of interest" description="Disordered" evidence="5">
    <location>
        <begin position="835"/>
        <end position="862"/>
    </location>
</feature>
<dbReference type="OrthoDB" id="2274698at2759"/>
<comment type="subcellular location">
    <subcellularLocation>
        <location evidence="1">Membrane</location>
        <topology evidence="1">Multi-pass membrane protein</topology>
    </subcellularLocation>
</comment>
<proteinExistence type="predicted"/>
<dbReference type="Pfam" id="PF10337">
    <property type="entry name" value="ArAE_2_N"/>
    <property type="match status" value="1"/>
</dbReference>
<dbReference type="STRING" id="1220924.W2S8I5"/>
<evidence type="ECO:0000256" key="3">
    <source>
        <dbReference type="ARBA" id="ARBA00022989"/>
    </source>
</evidence>
<protein>
    <submittedName>
        <fullName evidence="9">Uncharacterized protein</fullName>
    </submittedName>
</protein>
<evidence type="ECO:0000259" key="7">
    <source>
        <dbReference type="Pfam" id="PF10337"/>
    </source>
</evidence>
<feature type="domain" description="Integral membrane bound transporter" evidence="8">
    <location>
        <begin position="570"/>
        <end position="710"/>
    </location>
</feature>
<gene>
    <name evidence="9" type="ORF">HMPREF1541_09897</name>
</gene>
<evidence type="ECO:0000256" key="2">
    <source>
        <dbReference type="ARBA" id="ARBA00022692"/>
    </source>
</evidence>
<dbReference type="RefSeq" id="XP_008712791.1">
    <property type="nucleotide sequence ID" value="XM_008714569.1"/>
</dbReference>
<dbReference type="PANTHER" id="PTHR37994">
    <property type="entry name" value="ARAE_2_N DOMAIN-CONTAINING PROTEIN-RELATED"/>
    <property type="match status" value="1"/>
</dbReference>
<organism evidence="9 10">
    <name type="scientific">Cyphellophora europaea (strain CBS 101466)</name>
    <name type="common">Phialophora europaea</name>
    <dbReference type="NCBI Taxonomy" id="1220924"/>
    <lineage>
        <taxon>Eukaryota</taxon>
        <taxon>Fungi</taxon>
        <taxon>Dikarya</taxon>
        <taxon>Ascomycota</taxon>
        <taxon>Pezizomycotina</taxon>
        <taxon>Eurotiomycetes</taxon>
        <taxon>Chaetothyriomycetidae</taxon>
        <taxon>Chaetothyriales</taxon>
        <taxon>Cyphellophoraceae</taxon>
        <taxon>Cyphellophora</taxon>
    </lineage>
</organism>
<feature type="domain" description="Putative ER transporter 6TM N-terminal" evidence="7">
    <location>
        <begin position="20"/>
        <end position="302"/>
    </location>
</feature>
<keyword evidence="10" id="KW-1185">Reference proteome</keyword>
<dbReference type="InParanoid" id="W2S8I5"/>
<dbReference type="eggNOG" id="KOG4711">
    <property type="taxonomic scope" value="Eukaryota"/>
</dbReference>
<dbReference type="InterPro" id="IPR049453">
    <property type="entry name" value="Memb_transporter_dom"/>
</dbReference>
<feature type="transmembrane region" description="Helical" evidence="6">
    <location>
        <begin position="45"/>
        <end position="63"/>
    </location>
</feature>
<evidence type="ECO:0000256" key="4">
    <source>
        <dbReference type="ARBA" id="ARBA00023136"/>
    </source>
</evidence>